<dbReference type="EMBL" id="CP071869">
    <property type="protein sequence ID" value="QTE23896.1"/>
    <property type="molecule type" value="Genomic_DNA"/>
</dbReference>
<evidence type="ECO:0000313" key="1">
    <source>
        <dbReference type="EMBL" id="QTE23896.1"/>
    </source>
</evidence>
<proteinExistence type="predicted"/>
<evidence type="ECO:0000313" key="2">
    <source>
        <dbReference type="Proteomes" id="UP000663920"/>
    </source>
</evidence>
<keyword evidence="2" id="KW-1185">Reference proteome</keyword>
<sequence>MKYILIIISFLSISITFGQNKKSPLYLRDYNPIINSDELGNLYYIFSIKSIDKTFNNDAYKFIVPNKIGFDKFKKLEEVENKIAIDTLSNLINVTHLKKYNPCELHKNLSIRRTIFLVYKNKYSENVFIPLIYEGTQKNIEVLKFK</sequence>
<organism evidence="1 2">
    <name type="scientific">Polaribacter cellanae</name>
    <dbReference type="NCBI Taxonomy" id="2818493"/>
    <lineage>
        <taxon>Bacteria</taxon>
        <taxon>Pseudomonadati</taxon>
        <taxon>Bacteroidota</taxon>
        <taxon>Flavobacteriia</taxon>
        <taxon>Flavobacteriales</taxon>
        <taxon>Flavobacteriaceae</taxon>
    </lineage>
</organism>
<dbReference type="AlphaFoldDB" id="A0A975H7U9"/>
<dbReference type="RefSeq" id="WP_208079890.1">
    <property type="nucleotide sequence ID" value="NZ_CP071869.1"/>
</dbReference>
<dbReference type="KEGG" id="pcea:J3359_06395"/>
<name>A0A975H7U9_9FLAO</name>
<accession>A0A975H7U9</accession>
<protein>
    <submittedName>
        <fullName evidence="1">Uncharacterized protein</fullName>
    </submittedName>
</protein>
<reference evidence="1 2" key="1">
    <citation type="submission" date="2021-03" db="EMBL/GenBank/DDBJ databases">
        <title>Complete genome of Polaribacter_sp.SM13.</title>
        <authorList>
            <person name="Jeong S.W."/>
            <person name="Bae J.W."/>
        </authorList>
    </citation>
    <scope>NUCLEOTIDE SEQUENCE [LARGE SCALE GENOMIC DNA]</scope>
    <source>
        <strain evidence="1 2">SM13</strain>
    </source>
</reference>
<dbReference type="Proteomes" id="UP000663920">
    <property type="component" value="Chromosome"/>
</dbReference>
<gene>
    <name evidence="1" type="ORF">J3359_06395</name>
</gene>